<name>M2MWZ1_BAUPA</name>
<sequence>MPTKLLEAPNAASAPEPSVQLRSEKEIECKWFKAIRRIGVEKKECSAIRRARREGKARRAKMQEKMPAVNSSALTTAATSNTTTPESG</sequence>
<dbReference type="EMBL" id="KB445564">
    <property type="protein sequence ID" value="EMC91149.1"/>
    <property type="molecule type" value="Genomic_DNA"/>
</dbReference>
<reference evidence="2 3" key="1">
    <citation type="journal article" date="2012" name="PLoS Pathog.">
        <title>Diverse lifestyles and strategies of plant pathogenesis encoded in the genomes of eighteen Dothideomycetes fungi.</title>
        <authorList>
            <person name="Ohm R.A."/>
            <person name="Feau N."/>
            <person name="Henrissat B."/>
            <person name="Schoch C.L."/>
            <person name="Horwitz B.A."/>
            <person name="Barry K.W."/>
            <person name="Condon B.J."/>
            <person name="Copeland A.C."/>
            <person name="Dhillon B."/>
            <person name="Glaser F."/>
            <person name="Hesse C.N."/>
            <person name="Kosti I."/>
            <person name="LaButti K."/>
            <person name="Lindquist E.A."/>
            <person name="Lucas S."/>
            <person name="Salamov A.A."/>
            <person name="Bradshaw R.E."/>
            <person name="Ciuffetti L."/>
            <person name="Hamelin R.C."/>
            <person name="Kema G.H.J."/>
            <person name="Lawrence C."/>
            <person name="Scott J.A."/>
            <person name="Spatafora J.W."/>
            <person name="Turgeon B.G."/>
            <person name="de Wit P.J.G.M."/>
            <person name="Zhong S."/>
            <person name="Goodwin S.B."/>
            <person name="Grigoriev I.V."/>
        </authorList>
    </citation>
    <scope>NUCLEOTIDE SEQUENCE [LARGE SCALE GENOMIC DNA]</scope>
    <source>
        <strain evidence="2 3">UAMH 10762</strain>
    </source>
</reference>
<dbReference type="Proteomes" id="UP000011761">
    <property type="component" value="Unassembled WGS sequence"/>
</dbReference>
<feature type="region of interest" description="Disordered" evidence="1">
    <location>
        <begin position="52"/>
        <end position="88"/>
    </location>
</feature>
<gene>
    <name evidence="2" type="ORF">BAUCODRAFT_127068</name>
</gene>
<dbReference type="HOGENOM" id="CLU_2468692_0_0_1"/>
<evidence type="ECO:0000313" key="2">
    <source>
        <dbReference type="EMBL" id="EMC91149.1"/>
    </source>
</evidence>
<dbReference type="RefSeq" id="XP_007681596.1">
    <property type="nucleotide sequence ID" value="XM_007683406.1"/>
</dbReference>
<accession>M2MWZ1</accession>
<proteinExistence type="predicted"/>
<protein>
    <submittedName>
        <fullName evidence="2">Uncharacterized protein</fullName>
    </submittedName>
</protein>
<keyword evidence="3" id="KW-1185">Reference proteome</keyword>
<feature type="region of interest" description="Disordered" evidence="1">
    <location>
        <begin position="1"/>
        <end position="20"/>
    </location>
</feature>
<feature type="compositionally biased region" description="Low complexity" evidence="1">
    <location>
        <begin position="70"/>
        <end position="88"/>
    </location>
</feature>
<evidence type="ECO:0000313" key="3">
    <source>
        <dbReference type="Proteomes" id="UP000011761"/>
    </source>
</evidence>
<feature type="compositionally biased region" description="Low complexity" evidence="1">
    <location>
        <begin position="7"/>
        <end position="18"/>
    </location>
</feature>
<organism evidence="2 3">
    <name type="scientific">Baudoinia panamericana (strain UAMH 10762)</name>
    <name type="common">Angels' share fungus</name>
    <name type="synonym">Baudoinia compniacensis (strain UAMH 10762)</name>
    <dbReference type="NCBI Taxonomy" id="717646"/>
    <lineage>
        <taxon>Eukaryota</taxon>
        <taxon>Fungi</taxon>
        <taxon>Dikarya</taxon>
        <taxon>Ascomycota</taxon>
        <taxon>Pezizomycotina</taxon>
        <taxon>Dothideomycetes</taxon>
        <taxon>Dothideomycetidae</taxon>
        <taxon>Mycosphaerellales</taxon>
        <taxon>Teratosphaeriaceae</taxon>
        <taxon>Baudoinia</taxon>
    </lineage>
</organism>
<dbReference type="KEGG" id="bcom:BAUCODRAFT_127068"/>
<dbReference type="GeneID" id="19108104"/>
<evidence type="ECO:0000256" key="1">
    <source>
        <dbReference type="SAM" id="MobiDB-lite"/>
    </source>
</evidence>
<dbReference type="AlphaFoldDB" id="M2MWZ1"/>